<dbReference type="InterPro" id="IPR011051">
    <property type="entry name" value="RmlC_Cupin_sf"/>
</dbReference>
<dbReference type="OrthoDB" id="285029at2"/>
<dbReference type="STRING" id="1387353.BSF38_03954"/>
<dbReference type="AlphaFoldDB" id="A0A1U7CU06"/>
<sequence length="323" mass="35264">MAATTTTQEAKKIDAGAEIDELTRDGLYFEYSRAADPLSSGAIPRIPYAEFPASLHEQGPTRALPLDLSRELGCAGPASTPSLCANFVHIRPGESIGLRPNASSQLYYVIRGKGRSRFDGLSFPWGAGDFLTLPAGGEAVHEADEDAAFYWVHDEPMLRYLGARAESPTFRPTLYRAEVAKAELAKAAADPHAANRSRISVLLANRACDKTLTVTPTLWAMFGILPVAAVQLPHRHQSVALDLILDCKPGCYTLVGQELDDQGQIVEPDRMDWKPASAFVTPPGYWHAHYNESGQPAYLLPIQDAGLQTYLRTLDIQFTSPSR</sequence>
<reference evidence="2" key="1">
    <citation type="submission" date="2016-12" db="EMBL/GenBank/DDBJ databases">
        <title>Comparative genomics of four Isosphaeraceae planctomycetes: a common pool of plasmids and glycoside hydrolase genes.</title>
        <authorList>
            <person name="Ivanova A."/>
        </authorList>
    </citation>
    <scope>NUCLEOTIDE SEQUENCE [LARGE SCALE GENOMIC DNA]</scope>
    <source>
        <strain evidence="2">PX4</strain>
    </source>
</reference>
<evidence type="ECO:0008006" key="3">
    <source>
        <dbReference type="Google" id="ProtNLM"/>
    </source>
</evidence>
<keyword evidence="2" id="KW-1185">Reference proteome</keyword>
<evidence type="ECO:0000313" key="1">
    <source>
        <dbReference type="EMBL" id="APW62415.1"/>
    </source>
</evidence>
<evidence type="ECO:0000313" key="2">
    <source>
        <dbReference type="Proteomes" id="UP000186309"/>
    </source>
</evidence>
<dbReference type="InterPro" id="IPR014710">
    <property type="entry name" value="RmlC-like_jellyroll"/>
</dbReference>
<dbReference type="RefSeq" id="WP_076348503.1">
    <property type="nucleotide sequence ID" value="NZ_CP019082.1"/>
</dbReference>
<dbReference type="Proteomes" id="UP000186309">
    <property type="component" value="Chromosome"/>
</dbReference>
<dbReference type="GO" id="GO:0051213">
    <property type="term" value="F:dioxygenase activity"/>
    <property type="evidence" value="ECO:0007669"/>
    <property type="project" value="InterPro"/>
</dbReference>
<name>A0A1U7CU06_9BACT</name>
<gene>
    <name evidence="1" type="ORF">BSF38_03954</name>
</gene>
<dbReference type="PANTHER" id="PTHR41517">
    <property type="entry name" value="1,2-DIOXYGENASE PROTEIN-RELATED"/>
    <property type="match status" value="1"/>
</dbReference>
<dbReference type="CDD" id="cd02216">
    <property type="entry name" value="cupin_GDO-like_N"/>
    <property type="match status" value="1"/>
</dbReference>
<dbReference type="KEGG" id="pbor:BSF38_03954"/>
<dbReference type="Gene3D" id="2.60.120.10">
    <property type="entry name" value="Jelly Rolls"/>
    <property type="match status" value="2"/>
</dbReference>
<dbReference type="EMBL" id="CP019082">
    <property type="protein sequence ID" value="APW62415.1"/>
    <property type="molecule type" value="Genomic_DNA"/>
</dbReference>
<dbReference type="SUPFAM" id="SSF51182">
    <property type="entry name" value="RmlC-like cupins"/>
    <property type="match status" value="1"/>
</dbReference>
<accession>A0A1U7CU06</accession>
<dbReference type="PANTHER" id="PTHR41517:SF1">
    <property type="entry name" value="CUPIN"/>
    <property type="match status" value="1"/>
</dbReference>
<dbReference type="InterPro" id="IPR047183">
    <property type="entry name" value="GDO-like"/>
</dbReference>
<protein>
    <recommendedName>
        <fullName evidence="3">Cupin 2 conserved barrel domain-containing protein</fullName>
    </recommendedName>
</protein>
<organism evidence="1 2">
    <name type="scientific">Paludisphaera borealis</name>
    <dbReference type="NCBI Taxonomy" id="1387353"/>
    <lineage>
        <taxon>Bacteria</taxon>
        <taxon>Pseudomonadati</taxon>
        <taxon>Planctomycetota</taxon>
        <taxon>Planctomycetia</taxon>
        <taxon>Isosphaerales</taxon>
        <taxon>Isosphaeraceae</taxon>
        <taxon>Paludisphaera</taxon>
    </lineage>
</organism>
<proteinExistence type="predicted"/>